<reference evidence="1" key="2">
    <citation type="submission" date="2017-10" db="EMBL/GenBank/DDBJ databases">
        <title>Ladona fulva Genome sequencing and assembly.</title>
        <authorList>
            <person name="Murali S."/>
            <person name="Richards S."/>
            <person name="Bandaranaike D."/>
            <person name="Bellair M."/>
            <person name="Blankenburg K."/>
            <person name="Chao H."/>
            <person name="Dinh H."/>
            <person name="Doddapaneni H."/>
            <person name="Dugan-Rocha S."/>
            <person name="Elkadiri S."/>
            <person name="Gnanaolivu R."/>
            <person name="Hernandez B."/>
            <person name="Skinner E."/>
            <person name="Javaid M."/>
            <person name="Lee S."/>
            <person name="Li M."/>
            <person name="Ming W."/>
            <person name="Munidasa M."/>
            <person name="Muniz J."/>
            <person name="Nguyen L."/>
            <person name="Hughes D."/>
            <person name="Osuji N."/>
            <person name="Pu L.-L."/>
            <person name="Puazo M."/>
            <person name="Qu C."/>
            <person name="Quiroz J."/>
            <person name="Raj R."/>
            <person name="Weissenberger G."/>
            <person name="Xin Y."/>
            <person name="Zou X."/>
            <person name="Han Y."/>
            <person name="Worley K."/>
            <person name="Muzny D."/>
            <person name="Gibbs R."/>
        </authorList>
    </citation>
    <scope>NUCLEOTIDE SEQUENCE</scope>
    <source>
        <strain evidence="1">Sampled in the wild</strain>
    </source>
</reference>
<dbReference type="AlphaFoldDB" id="A0A8K0K7K0"/>
<name>A0A8K0K7K0_LADFU</name>
<organism evidence="1 2">
    <name type="scientific">Ladona fulva</name>
    <name type="common">Scarce chaser dragonfly</name>
    <name type="synonym">Libellula fulva</name>
    <dbReference type="NCBI Taxonomy" id="123851"/>
    <lineage>
        <taxon>Eukaryota</taxon>
        <taxon>Metazoa</taxon>
        <taxon>Ecdysozoa</taxon>
        <taxon>Arthropoda</taxon>
        <taxon>Hexapoda</taxon>
        <taxon>Insecta</taxon>
        <taxon>Pterygota</taxon>
        <taxon>Palaeoptera</taxon>
        <taxon>Odonata</taxon>
        <taxon>Epiprocta</taxon>
        <taxon>Anisoptera</taxon>
        <taxon>Libelluloidea</taxon>
        <taxon>Libellulidae</taxon>
        <taxon>Ladona</taxon>
    </lineage>
</organism>
<evidence type="ECO:0000313" key="1">
    <source>
        <dbReference type="EMBL" id="KAG8228690.1"/>
    </source>
</evidence>
<protein>
    <recommendedName>
        <fullName evidence="3">DDE Tnp4 domain-containing protein</fullName>
    </recommendedName>
</protein>
<gene>
    <name evidence="1" type="ORF">J437_LFUL008679</name>
</gene>
<sequence>MSPSDFETLLLMIGGKISRKNTTLRQSILPSIRIISKQSISEIVPEVCQAIIASLKQYVKMPKTSNQWKKIAHNFLNRWNFPHCIGSVDGKHIHIIAPECSGSLYFNYKLLCRILDGGVFQHTSLYKQIQQRTLQLPDAEALPSREKLIPFLKIGISSLIAHNANYGYSAEQFKITFISLENLICFIWRKATVDNLQFVL</sequence>
<proteinExistence type="predicted"/>
<evidence type="ECO:0008006" key="3">
    <source>
        <dbReference type="Google" id="ProtNLM"/>
    </source>
</evidence>
<dbReference type="OrthoDB" id="6627079at2759"/>
<evidence type="ECO:0000313" key="2">
    <source>
        <dbReference type="Proteomes" id="UP000792457"/>
    </source>
</evidence>
<accession>A0A8K0K7K0</accession>
<dbReference type="Proteomes" id="UP000792457">
    <property type="component" value="Unassembled WGS sequence"/>
</dbReference>
<dbReference type="EMBL" id="KZ308381">
    <property type="protein sequence ID" value="KAG8228690.1"/>
    <property type="molecule type" value="Genomic_DNA"/>
</dbReference>
<keyword evidence="2" id="KW-1185">Reference proteome</keyword>
<comment type="caution">
    <text evidence="1">The sequence shown here is derived from an EMBL/GenBank/DDBJ whole genome shotgun (WGS) entry which is preliminary data.</text>
</comment>
<reference evidence="1" key="1">
    <citation type="submission" date="2013-04" db="EMBL/GenBank/DDBJ databases">
        <authorList>
            <person name="Qu J."/>
            <person name="Murali S.C."/>
            <person name="Bandaranaike D."/>
            <person name="Bellair M."/>
            <person name="Blankenburg K."/>
            <person name="Chao H."/>
            <person name="Dinh H."/>
            <person name="Doddapaneni H."/>
            <person name="Downs B."/>
            <person name="Dugan-Rocha S."/>
            <person name="Elkadiri S."/>
            <person name="Gnanaolivu R.D."/>
            <person name="Hernandez B."/>
            <person name="Javaid M."/>
            <person name="Jayaseelan J.C."/>
            <person name="Lee S."/>
            <person name="Li M."/>
            <person name="Ming W."/>
            <person name="Munidasa M."/>
            <person name="Muniz J."/>
            <person name="Nguyen L."/>
            <person name="Ongeri F."/>
            <person name="Osuji N."/>
            <person name="Pu L.-L."/>
            <person name="Puazo M."/>
            <person name="Qu C."/>
            <person name="Quiroz J."/>
            <person name="Raj R."/>
            <person name="Weissenberger G."/>
            <person name="Xin Y."/>
            <person name="Zou X."/>
            <person name="Han Y."/>
            <person name="Richards S."/>
            <person name="Worley K."/>
            <person name="Muzny D."/>
            <person name="Gibbs R."/>
        </authorList>
    </citation>
    <scope>NUCLEOTIDE SEQUENCE</scope>
    <source>
        <strain evidence="1">Sampled in the wild</strain>
    </source>
</reference>